<evidence type="ECO:0000313" key="2">
    <source>
        <dbReference type="EMBL" id="PIL37775.1"/>
    </source>
</evidence>
<dbReference type="PANTHER" id="PTHR35528">
    <property type="entry name" value="BLL1675 PROTEIN"/>
    <property type="match status" value="1"/>
</dbReference>
<dbReference type="EMBL" id="PDOB01000098">
    <property type="protein sequence ID" value="PIL37775.1"/>
    <property type="molecule type" value="Genomic_DNA"/>
</dbReference>
<evidence type="ECO:0000313" key="3">
    <source>
        <dbReference type="Proteomes" id="UP000228593"/>
    </source>
</evidence>
<dbReference type="Pfam" id="PF13610">
    <property type="entry name" value="DDE_Tnp_IS240"/>
    <property type="match status" value="1"/>
</dbReference>
<accession>A0A2G8SVH5</accession>
<dbReference type="AlphaFoldDB" id="A0A2G8SVH5"/>
<dbReference type="OrthoDB" id="4315389at2"/>
<name>A0A2G8SVH5_9BURK</name>
<reference evidence="2 3" key="1">
    <citation type="submission" date="2017-10" db="EMBL/GenBank/DDBJ databases">
        <title>Massilia psychrophilum sp. nov., a novel purple-pigmented bacterium isolated from Tianshan glacier, Xinjiang Municipality, China.</title>
        <authorList>
            <person name="Wang H."/>
        </authorList>
    </citation>
    <scope>NUCLEOTIDE SEQUENCE [LARGE SCALE GENOMIC DNA]</scope>
    <source>
        <strain evidence="2 3">JCM 30813</strain>
    </source>
</reference>
<comment type="caution">
    <text evidence="2">The sequence shown here is derived from an EMBL/GenBank/DDBJ whole genome shotgun (WGS) entry which is preliminary data.</text>
</comment>
<evidence type="ECO:0000259" key="1">
    <source>
        <dbReference type="Pfam" id="PF13610"/>
    </source>
</evidence>
<sequence length="146" mass="17333">HYLWRAVDQNGHVLDILMQSRRNRQAEKRFFRKLLKGLRYAPRVLVTDKLKSYAAAKVHIMPGVEHRQHKGLNNRAELSHQPTRQRERQMRRFKSPGHAQRFLSAHGQINNAFRCQRNRLSAEQYRHVRTQAFSLWNEVTDVAKNA</sequence>
<protein>
    <submittedName>
        <fullName evidence="2">IS6 family transposase</fullName>
    </submittedName>
</protein>
<feature type="non-terminal residue" evidence="2">
    <location>
        <position position="1"/>
    </location>
</feature>
<dbReference type="InterPro" id="IPR052183">
    <property type="entry name" value="IS_Transposase"/>
</dbReference>
<gene>
    <name evidence="2" type="ORF">CR103_21740</name>
</gene>
<keyword evidence="3" id="KW-1185">Reference proteome</keyword>
<organism evidence="2 3">
    <name type="scientific">Massilia psychrophila</name>
    <dbReference type="NCBI Taxonomy" id="1603353"/>
    <lineage>
        <taxon>Bacteria</taxon>
        <taxon>Pseudomonadati</taxon>
        <taxon>Pseudomonadota</taxon>
        <taxon>Betaproteobacteria</taxon>
        <taxon>Burkholderiales</taxon>
        <taxon>Oxalobacteraceae</taxon>
        <taxon>Telluria group</taxon>
        <taxon>Massilia</taxon>
    </lineage>
</organism>
<dbReference type="InterPro" id="IPR032874">
    <property type="entry name" value="DDE_dom"/>
</dbReference>
<dbReference type="RefSeq" id="WP_143752733.1">
    <property type="nucleotide sequence ID" value="NZ_PDOB01000098.1"/>
</dbReference>
<dbReference type="Proteomes" id="UP000228593">
    <property type="component" value="Unassembled WGS sequence"/>
</dbReference>
<feature type="domain" description="DDE" evidence="1">
    <location>
        <begin position="1"/>
        <end position="114"/>
    </location>
</feature>
<dbReference type="PANTHER" id="PTHR35528:SF3">
    <property type="entry name" value="BLL1675 PROTEIN"/>
    <property type="match status" value="1"/>
</dbReference>
<proteinExistence type="predicted"/>